<dbReference type="Proteomes" id="UP001362999">
    <property type="component" value="Unassembled WGS sequence"/>
</dbReference>
<gene>
    <name evidence="2" type="ORF">R3P38DRAFT_2902375</name>
</gene>
<keyword evidence="1" id="KW-0472">Membrane</keyword>
<evidence type="ECO:0000313" key="3">
    <source>
        <dbReference type="Proteomes" id="UP001362999"/>
    </source>
</evidence>
<accession>A0AAW0CNK2</accession>
<keyword evidence="1" id="KW-0812">Transmembrane</keyword>
<reference evidence="2 3" key="1">
    <citation type="journal article" date="2024" name="J Genomics">
        <title>Draft genome sequencing and assembly of Favolaschia claudopus CIRM-BRFM 2984 isolated from oak limbs.</title>
        <authorList>
            <person name="Navarro D."/>
            <person name="Drula E."/>
            <person name="Chaduli D."/>
            <person name="Cazenave R."/>
            <person name="Ahrendt S."/>
            <person name="Wang J."/>
            <person name="Lipzen A."/>
            <person name="Daum C."/>
            <person name="Barry K."/>
            <person name="Grigoriev I.V."/>
            <person name="Favel A."/>
            <person name="Rosso M.N."/>
            <person name="Martin F."/>
        </authorList>
    </citation>
    <scope>NUCLEOTIDE SEQUENCE [LARGE SCALE GENOMIC DNA]</scope>
    <source>
        <strain evidence="2 3">CIRM-BRFM 2984</strain>
    </source>
</reference>
<protein>
    <submittedName>
        <fullName evidence="2">Uncharacterized protein</fullName>
    </submittedName>
</protein>
<dbReference type="AlphaFoldDB" id="A0AAW0CNK2"/>
<keyword evidence="3" id="KW-1185">Reference proteome</keyword>
<keyword evidence="1" id="KW-1133">Transmembrane helix</keyword>
<sequence length="75" mass="7901">MALCAFISLSLDGAGTSGNSSRVVFLYLSVFTSAPSFISTLVLPKHRSSSILLQVQLSLIDFTLVSPLGLLSLAQ</sequence>
<name>A0AAW0CNK2_9AGAR</name>
<proteinExistence type="predicted"/>
<feature type="transmembrane region" description="Helical" evidence="1">
    <location>
        <begin position="23"/>
        <end position="43"/>
    </location>
</feature>
<evidence type="ECO:0000256" key="1">
    <source>
        <dbReference type="SAM" id="Phobius"/>
    </source>
</evidence>
<comment type="caution">
    <text evidence="2">The sequence shown here is derived from an EMBL/GenBank/DDBJ whole genome shotgun (WGS) entry which is preliminary data.</text>
</comment>
<evidence type="ECO:0000313" key="2">
    <source>
        <dbReference type="EMBL" id="KAK7039902.1"/>
    </source>
</evidence>
<dbReference type="EMBL" id="JAWWNJ010000016">
    <property type="protein sequence ID" value="KAK7039902.1"/>
    <property type="molecule type" value="Genomic_DNA"/>
</dbReference>
<organism evidence="2 3">
    <name type="scientific">Favolaschia claudopus</name>
    <dbReference type="NCBI Taxonomy" id="2862362"/>
    <lineage>
        <taxon>Eukaryota</taxon>
        <taxon>Fungi</taxon>
        <taxon>Dikarya</taxon>
        <taxon>Basidiomycota</taxon>
        <taxon>Agaricomycotina</taxon>
        <taxon>Agaricomycetes</taxon>
        <taxon>Agaricomycetidae</taxon>
        <taxon>Agaricales</taxon>
        <taxon>Marasmiineae</taxon>
        <taxon>Mycenaceae</taxon>
        <taxon>Favolaschia</taxon>
    </lineage>
</organism>
<feature type="transmembrane region" description="Helical" evidence="1">
    <location>
        <begin position="55"/>
        <end position="74"/>
    </location>
</feature>